<evidence type="ECO:0000313" key="2">
    <source>
        <dbReference type="EnsemblPlants" id="MELO3C030294.2.1"/>
    </source>
</evidence>
<accession>A0A9I9E8K6</accession>
<reference evidence="2" key="1">
    <citation type="submission" date="2023-03" db="UniProtKB">
        <authorList>
            <consortium name="EnsemblPlants"/>
        </authorList>
    </citation>
    <scope>IDENTIFICATION</scope>
</reference>
<feature type="transmembrane region" description="Helical" evidence="1">
    <location>
        <begin position="80"/>
        <end position="102"/>
    </location>
</feature>
<dbReference type="AlphaFoldDB" id="A0A9I9E8K6"/>
<dbReference type="Gramene" id="MELO3C030294.2.1">
    <property type="protein sequence ID" value="MELO3C030294.2.1"/>
    <property type="gene ID" value="MELO3C030294.2"/>
</dbReference>
<keyword evidence="1" id="KW-1133">Transmembrane helix</keyword>
<dbReference type="PANTHER" id="PTHR37192">
    <property type="entry name" value="TRANSMEMBRANE PROTEIN"/>
    <property type="match status" value="1"/>
</dbReference>
<proteinExistence type="predicted"/>
<dbReference type="PANTHER" id="PTHR37192:SF2">
    <property type="entry name" value="TRANSMEMBRANE PROTEIN"/>
    <property type="match status" value="1"/>
</dbReference>
<protein>
    <submittedName>
        <fullName evidence="2">Uncharacterized protein</fullName>
    </submittedName>
</protein>
<keyword evidence="1" id="KW-0812">Transmembrane</keyword>
<name>A0A9I9E8K6_CUCME</name>
<dbReference type="EnsemblPlants" id="MELO3C030294.2.1">
    <property type="protein sequence ID" value="MELO3C030294.2.1"/>
    <property type="gene ID" value="MELO3C030294.2"/>
</dbReference>
<evidence type="ECO:0000256" key="1">
    <source>
        <dbReference type="SAM" id="Phobius"/>
    </source>
</evidence>
<organism evidence="2">
    <name type="scientific">Cucumis melo</name>
    <name type="common">Muskmelon</name>
    <dbReference type="NCBI Taxonomy" id="3656"/>
    <lineage>
        <taxon>Eukaryota</taxon>
        <taxon>Viridiplantae</taxon>
        <taxon>Streptophyta</taxon>
        <taxon>Embryophyta</taxon>
        <taxon>Tracheophyta</taxon>
        <taxon>Spermatophyta</taxon>
        <taxon>Magnoliopsida</taxon>
        <taxon>eudicotyledons</taxon>
        <taxon>Gunneridae</taxon>
        <taxon>Pentapetalae</taxon>
        <taxon>rosids</taxon>
        <taxon>fabids</taxon>
        <taxon>Cucurbitales</taxon>
        <taxon>Cucurbitaceae</taxon>
        <taxon>Benincaseae</taxon>
        <taxon>Cucumis</taxon>
    </lineage>
</organism>
<dbReference type="InterPro" id="IPR031851">
    <property type="entry name" value="DUF4750"/>
</dbReference>
<dbReference type="Pfam" id="PF15938">
    <property type="entry name" value="DUF4750"/>
    <property type="match status" value="1"/>
</dbReference>
<sequence>MAFGIVGRTCPKLKQFGLFQPGLNQPNLVLSQEKELVEPPTGIDCVADFLWNRALPMESSSSSFPSFEYSLSHWDYLDLYILRPILAILFTFSLISLGWFLAWKLVLVHVPLVQEIFGLRKKPAKSKPPTRRLSKCLSLEAILNELQNLKLGKESSSTGQLFALPSGEIRQSLSGKF</sequence>
<keyword evidence="1" id="KW-0472">Membrane</keyword>